<feature type="domain" description="Retrotransposon gag" evidence="1">
    <location>
        <begin position="82"/>
        <end position="150"/>
    </location>
</feature>
<evidence type="ECO:0000313" key="2">
    <source>
        <dbReference type="Proteomes" id="UP001652660"/>
    </source>
</evidence>
<dbReference type="GeneID" id="140015112"/>
<dbReference type="PANTHER" id="PTHR33223:SF3">
    <property type="match status" value="1"/>
</dbReference>
<dbReference type="Proteomes" id="UP001652660">
    <property type="component" value="Chromosome 10e"/>
</dbReference>
<evidence type="ECO:0000313" key="3">
    <source>
        <dbReference type="RefSeq" id="XP_071923099.1"/>
    </source>
</evidence>
<accession>A0ABM4VU82</accession>
<keyword evidence="2" id="KW-1185">Reference proteome</keyword>
<dbReference type="InterPro" id="IPR005162">
    <property type="entry name" value="Retrotrans_gag_dom"/>
</dbReference>
<dbReference type="RefSeq" id="XP_071923099.1">
    <property type="nucleotide sequence ID" value="XM_072066998.1"/>
</dbReference>
<dbReference type="PANTHER" id="PTHR33223">
    <property type="entry name" value="CCHC-TYPE DOMAIN-CONTAINING PROTEIN"/>
    <property type="match status" value="1"/>
</dbReference>
<gene>
    <name evidence="3" type="primary">LOC140015112</name>
</gene>
<sequence>MANARTLRELTAPNLNQQPLCIIFPNLNDNIPFELKSGLIHLLPSFHGLPGEEPHKHLQEFDVVCTSMKPSEITKEQIKMRAFPFSLKDVAKDWLYYLPQGNITTCEQLQKKFLEKYFPASRAASLRKEICGIKQHPGESLYEYWERFKKDRGIIDAASGGALVNKTSREAWELIEGMAENSQQFSSREDVPTRRVNEIETSSIQQQLSELTSFVRQLDVRNAPQAKVCGVCTALGHSTEMCPLV</sequence>
<protein>
    <recommendedName>
        <fullName evidence="1">Retrotransposon gag domain-containing protein</fullName>
    </recommendedName>
</protein>
<organism evidence="2 3">
    <name type="scientific">Coffea arabica</name>
    <name type="common">Arabian coffee</name>
    <dbReference type="NCBI Taxonomy" id="13443"/>
    <lineage>
        <taxon>Eukaryota</taxon>
        <taxon>Viridiplantae</taxon>
        <taxon>Streptophyta</taxon>
        <taxon>Embryophyta</taxon>
        <taxon>Tracheophyta</taxon>
        <taxon>Spermatophyta</taxon>
        <taxon>Magnoliopsida</taxon>
        <taxon>eudicotyledons</taxon>
        <taxon>Gunneridae</taxon>
        <taxon>Pentapetalae</taxon>
        <taxon>asterids</taxon>
        <taxon>lamiids</taxon>
        <taxon>Gentianales</taxon>
        <taxon>Rubiaceae</taxon>
        <taxon>Ixoroideae</taxon>
        <taxon>Gardenieae complex</taxon>
        <taxon>Bertiereae - Coffeeae clade</taxon>
        <taxon>Coffeeae</taxon>
        <taxon>Coffea</taxon>
    </lineage>
</organism>
<name>A0ABM4VU82_COFAR</name>
<dbReference type="Pfam" id="PF03732">
    <property type="entry name" value="Retrotrans_gag"/>
    <property type="match status" value="1"/>
</dbReference>
<evidence type="ECO:0000259" key="1">
    <source>
        <dbReference type="Pfam" id="PF03732"/>
    </source>
</evidence>
<reference evidence="3" key="1">
    <citation type="submission" date="2025-08" db="UniProtKB">
        <authorList>
            <consortium name="RefSeq"/>
        </authorList>
    </citation>
    <scope>IDENTIFICATION</scope>
    <source>
        <tissue evidence="3">Leaves</tissue>
    </source>
</reference>
<proteinExistence type="predicted"/>